<dbReference type="PANTHER" id="PTHR11214:SF314">
    <property type="entry name" value="HEXOSYLTRANSFERASE"/>
    <property type="match status" value="1"/>
</dbReference>
<evidence type="ECO:0000313" key="13">
    <source>
        <dbReference type="Proteomes" id="UP000678393"/>
    </source>
</evidence>
<evidence type="ECO:0000256" key="3">
    <source>
        <dbReference type="ARBA" id="ARBA00022676"/>
    </source>
</evidence>
<dbReference type="Gene3D" id="3.90.550.50">
    <property type="match status" value="1"/>
</dbReference>
<evidence type="ECO:0000256" key="11">
    <source>
        <dbReference type="RuleBase" id="RU363063"/>
    </source>
</evidence>
<dbReference type="GO" id="GO:0016758">
    <property type="term" value="F:hexosyltransferase activity"/>
    <property type="evidence" value="ECO:0007669"/>
    <property type="project" value="InterPro"/>
</dbReference>
<evidence type="ECO:0000256" key="7">
    <source>
        <dbReference type="ARBA" id="ARBA00022989"/>
    </source>
</evidence>
<dbReference type="FunFam" id="3.90.550.50:FF:000001">
    <property type="entry name" value="Hexosyltransferase"/>
    <property type="match status" value="1"/>
</dbReference>
<keyword evidence="5 11" id="KW-0812">Transmembrane</keyword>
<keyword evidence="8 11" id="KW-0333">Golgi apparatus</keyword>
<keyword evidence="6 11" id="KW-0735">Signal-anchor</keyword>
<reference evidence="12" key="1">
    <citation type="submission" date="2021-04" db="EMBL/GenBank/DDBJ databases">
        <authorList>
            <consortium name="Molecular Ecology Group"/>
        </authorList>
    </citation>
    <scope>NUCLEOTIDE SEQUENCE</scope>
</reference>
<evidence type="ECO:0000256" key="2">
    <source>
        <dbReference type="ARBA" id="ARBA00008661"/>
    </source>
</evidence>
<dbReference type="GO" id="GO:0006493">
    <property type="term" value="P:protein O-linked glycosylation"/>
    <property type="evidence" value="ECO:0007669"/>
    <property type="project" value="TreeGrafter"/>
</dbReference>
<feature type="transmembrane region" description="Helical" evidence="11">
    <location>
        <begin position="12"/>
        <end position="30"/>
    </location>
</feature>
<organism evidence="12 13">
    <name type="scientific">Candidula unifasciata</name>
    <dbReference type="NCBI Taxonomy" id="100452"/>
    <lineage>
        <taxon>Eukaryota</taxon>
        <taxon>Metazoa</taxon>
        <taxon>Spiralia</taxon>
        <taxon>Lophotrochozoa</taxon>
        <taxon>Mollusca</taxon>
        <taxon>Gastropoda</taxon>
        <taxon>Heterobranchia</taxon>
        <taxon>Euthyneura</taxon>
        <taxon>Panpulmonata</taxon>
        <taxon>Eupulmonata</taxon>
        <taxon>Stylommatophora</taxon>
        <taxon>Helicina</taxon>
        <taxon>Helicoidea</taxon>
        <taxon>Geomitridae</taxon>
        <taxon>Candidula</taxon>
    </lineage>
</organism>
<keyword evidence="13" id="KW-1185">Reference proteome</keyword>
<keyword evidence="3 11" id="KW-0328">Glycosyltransferase</keyword>
<keyword evidence="10" id="KW-0325">Glycoprotein</keyword>
<evidence type="ECO:0000256" key="8">
    <source>
        <dbReference type="ARBA" id="ARBA00023034"/>
    </source>
</evidence>
<evidence type="ECO:0000256" key="9">
    <source>
        <dbReference type="ARBA" id="ARBA00023136"/>
    </source>
</evidence>
<evidence type="ECO:0000256" key="1">
    <source>
        <dbReference type="ARBA" id="ARBA00004323"/>
    </source>
</evidence>
<keyword evidence="4" id="KW-0808">Transferase</keyword>
<dbReference type="AlphaFoldDB" id="A0A8S3Z5Q8"/>
<dbReference type="InterPro" id="IPR002659">
    <property type="entry name" value="Glyco_trans_31"/>
</dbReference>
<name>A0A8S3Z5Q8_9EUPU</name>
<evidence type="ECO:0000313" key="12">
    <source>
        <dbReference type="EMBL" id="CAG5124907.1"/>
    </source>
</evidence>
<dbReference type="EC" id="2.4.1.-" evidence="11"/>
<comment type="subcellular location">
    <subcellularLocation>
        <location evidence="1 11">Golgi apparatus membrane</location>
        <topology evidence="1 11">Single-pass type II membrane protein</topology>
    </subcellularLocation>
</comment>
<dbReference type="EMBL" id="CAJHNH020001907">
    <property type="protein sequence ID" value="CAG5124907.1"/>
    <property type="molecule type" value="Genomic_DNA"/>
</dbReference>
<keyword evidence="9 11" id="KW-0472">Membrane</keyword>
<evidence type="ECO:0000256" key="4">
    <source>
        <dbReference type="ARBA" id="ARBA00022679"/>
    </source>
</evidence>
<comment type="similarity">
    <text evidence="2 11">Belongs to the glycosyltransferase 31 family.</text>
</comment>
<comment type="caution">
    <text evidence="12">The sequence shown here is derived from an EMBL/GenBank/DDBJ whole genome shotgun (WGS) entry which is preliminary data.</text>
</comment>
<dbReference type="OrthoDB" id="2139606at2759"/>
<evidence type="ECO:0000256" key="10">
    <source>
        <dbReference type="ARBA" id="ARBA00023180"/>
    </source>
</evidence>
<dbReference type="Pfam" id="PF01762">
    <property type="entry name" value="Galactosyl_T"/>
    <property type="match status" value="1"/>
</dbReference>
<evidence type="ECO:0000256" key="6">
    <source>
        <dbReference type="ARBA" id="ARBA00022968"/>
    </source>
</evidence>
<dbReference type="PANTHER" id="PTHR11214">
    <property type="entry name" value="BETA-1,3-N-ACETYLGLUCOSAMINYLTRANSFERASE"/>
    <property type="match status" value="1"/>
</dbReference>
<gene>
    <name evidence="12" type="ORF">CUNI_LOCUS10465</name>
</gene>
<evidence type="ECO:0000256" key="5">
    <source>
        <dbReference type="ARBA" id="ARBA00022692"/>
    </source>
</evidence>
<keyword evidence="7 11" id="KW-1133">Transmembrane helix</keyword>
<dbReference type="Proteomes" id="UP000678393">
    <property type="component" value="Unassembled WGS sequence"/>
</dbReference>
<dbReference type="GO" id="GO:0000139">
    <property type="term" value="C:Golgi membrane"/>
    <property type="evidence" value="ECO:0007669"/>
    <property type="project" value="UniProtKB-SubCell"/>
</dbReference>
<accession>A0A8S3Z5Q8</accession>
<protein>
    <recommendedName>
        <fullName evidence="11">Hexosyltransferase</fullName>
        <ecNumber evidence="11">2.4.1.-</ecNumber>
    </recommendedName>
</protein>
<proteinExistence type="inferred from homology"/>
<sequence>MLYSKQKVAKAVLVLIFFTVVLIGITLVSLNNGRNGTRSLRSFVSEDTSTSPESIDEALQYFIYGAKYLLAAVKSTVSDNSANITAVSHSITVVKDRMQMLLSEFEHHLHRTEILSFLSLPVINNHNFSYIYNREDICSKKAVKLVFVVPSAPGNVEKRQTVRKGSRGDYVRKNANNTILLFFLGKPSPGSNYLSLQTKIDEEVKEFGDIIQADFEDVYSNNRLKSVSMLRWISTYCSTAKFVIRADDDVNITTVEVVSALERAAETLSNFIIGHKLIADRPSRNVKNKYYLSKKEYPPPTFPPYLLGGLLVYPVSTAKLLYQAALRVKPIWLEDVYITGICATKVYIPILSDPGVVFQHRKS</sequence>